<evidence type="ECO:0000256" key="3">
    <source>
        <dbReference type="SAM" id="MobiDB-lite"/>
    </source>
</evidence>
<evidence type="ECO:0000313" key="8">
    <source>
        <dbReference type="Proteomes" id="UP000676325"/>
    </source>
</evidence>
<evidence type="ECO:0000259" key="4">
    <source>
        <dbReference type="Pfam" id="PF13359"/>
    </source>
</evidence>
<name>A0A941E3D8_9ACTN</name>
<reference evidence="6" key="1">
    <citation type="submission" date="2021-04" db="EMBL/GenBank/DDBJ databases">
        <title>Genome based classification of Actinospica acidithermotolerans sp. nov., an actinobacterium isolated from an Indonesian hot spring.</title>
        <authorList>
            <person name="Kusuma A.B."/>
            <person name="Putra K.E."/>
            <person name="Nafisah S."/>
            <person name="Loh J."/>
            <person name="Nouioui I."/>
            <person name="Goodfellow M."/>
        </authorList>
    </citation>
    <scope>NUCLEOTIDE SEQUENCE</scope>
    <source>
        <strain evidence="6">MGRD01-02</strain>
    </source>
</reference>
<dbReference type="EMBL" id="JAGSOH010000011">
    <property type="protein sequence ID" value="MBR7825975.1"/>
    <property type="molecule type" value="Genomic_DNA"/>
</dbReference>
<keyword evidence="2" id="KW-0479">Metal-binding</keyword>
<accession>A0A941E3D8</accession>
<dbReference type="InterPro" id="IPR027805">
    <property type="entry name" value="Transposase_HTH_dom"/>
</dbReference>
<feature type="domain" description="DDE Tnp4" evidence="4">
    <location>
        <begin position="102"/>
        <end position="261"/>
    </location>
</feature>
<evidence type="ECO:0000259" key="5">
    <source>
        <dbReference type="Pfam" id="PF13613"/>
    </source>
</evidence>
<dbReference type="Proteomes" id="UP000676325">
    <property type="component" value="Unassembled WGS sequence"/>
</dbReference>
<sequence length="268" mass="29044">MVTYVARLNVDPDVVSAIENLVATRRSEIGSPWRALTSFDQAVLYLVWIRHDFTFAELGAHFGVSTDRAWAYATETAEVLADKAPDLAQGLSEAGPERHAVLDGTLIATDRCSSAPAGSAGDNQDPYYSGKHHRHGVNVQGVIGLDGELLFLGEARCGSTHDTAAARADGIIEAAHAADVELVADLGYHGVGGTVRTPVKRKPGRGISPRDQRANREHARVRCRGERGFAQLKVFKVLRRVRISPCRITTLARSIHTVIRLRASPARV</sequence>
<protein>
    <submittedName>
        <fullName evidence="6">Transposase</fullName>
    </submittedName>
</protein>
<dbReference type="GO" id="GO:0046872">
    <property type="term" value="F:metal ion binding"/>
    <property type="evidence" value="ECO:0007669"/>
    <property type="project" value="UniProtKB-KW"/>
</dbReference>
<evidence type="ECO:0000256" key="2">
    <source>
        <dbReference type="ARBA" id="ARBA00022723"/>
    </source>
</evidence>
<dbReference type="AlphaFoldDB" id="A0A941E3D8"/>
<evidence type="ECO:0000313" key="7">
    <source>
        <dbReference type="EMBL" id="MBR7825975.1"/>
    </source>
</evidence>
<proteinExistence type="predicted"/>
<dbReference type="Pfam" id="PF13613">
    <property type="entry name" value="HTH_Tnp_4"/>
    <property type="match status" value="1"/>
</dbReference>
<evidence type="ECO:0000313" key="6">
    <source>
        <dbReference type="EMBL" id="MBR7825455.1"/>
    </source>
</evidence>
<dbReference type="InterPro" id="IPR027806">
    <property type="entry name" value="HARBI1_dom"/>
</dbReference>
<comment type="caution">
    <text evidence="6">The sequence shown here is derived from an EMBL/GenBank/DDBJ whole genome shotgun (WGS) entry which is preliminary data.</text>
</comment>
<feature type="region of interest" description="Disordered" evidence="3">
    <location>
        <begin position="195"/>
        <end position="216"/>
    </location>
</feature>
<organism evidence="6 8">
    <name type="scientific">Actinospica acidithermotolerans</name>
    <dbReference type="NCBI Taxonomy" id="2828514"/>
    <lineage>
        <taxon>Bacteria</taxon>
        <taxon>Bacillati</taxon>
        <taxon>Actinomycetota</taxon>
        <taxon>Actinomycetes</taxon>
        <taxon>Catenulisporales</taxon>
        <taxon>Actinospicaceae</taxon>
        <taxon>Actinospica</taxon>
    </lineage>
</organism>
<dbReference type="Pfam" id="PF13359">
    <property type="entry name" value="DDE_Tnp_4"/>
    <property type="match status" value="1"/>
</dbReference>
<gene>
    <name evidence="6" type="ORF">KDK95_03995</name>
    <name evidence="7" type="ORF">KDK95_06635</name>
</gene>
<dbReference type="RefSeq" id="WP_212516610.1">
    <property type="nucleotide sequence ID" value="NZ_JAGSOH010000006.1"/>
</dbReference>
<keyword evidence="8" id="KW-1185">Reference proteome</keyword>
<evidence type="ECO:0000256" key="1">
    <source>
        <dbReference type="ARBA" id="ARBA00001968"/>
    </source>
</evidence>
<dbReference type="EMBL" id="JAGSOH010000006">
    <property type="protein sequence ID" value="MBR7825455.1"/>
    <property type="molecule type" value="Genomic_DNA"/>
</dbReference>
<comment type="cofactor">
    <cofactor evidence="1">
        <name>a divalent metal cation</name>
        <dbReference type="ChEBI" id="CHEBI:60240"/>
    </cofactor>
</comment>
<feature type="domain" description="Transposase Helix-turn-helix" evidence="5">
    <location>
        <begin position="35"/>
        <end position="85"/>
    </location>
</feature>